<gene>
    <name evidence="7" type="ORF">EOE66_17165</name>
</gene>
<sequence length="435" mass="46611">MNTATTAAPAAVPALRPLRWVPTLYFVQGLQFFVVNLILALMLKNQGVANDRIAAWTAALGLAWAFKPLWSPFLELARRKKAVVVAMQYTGAALLALAALALQFPFWFALLMGAMFVFAFTSATHDIACDGLYMAALDSRAQALYVGWQGAFFNASKFLALGGLMKLAGWLEVGVGVTQAWTLIFLLLGALLAALATWNARALPDPVSPLLSTAAGSPWREVAATQKAVLLGFLAKPQIALAVAFIVLFRFGEGQVQTIGPLFLIEPRAQGGLGLTTGQVGDLYGIAGTAAFLLGSILGGSFTAWLGLKRAMPLLIAAMVVPNLVFWQLSVHLPESLWTVGAAIALESFFYGFGFVGMILFIMQVVAPGPFQTAHYALGTGVMQLGFIFSKFISGSLQLQMGYSGFFFWTVVAGLPVLLLLWWVRWPAADAPAQP</sequence>
<keyword evidence="8" id="KW-1185">Reference proteome</keyword>
<evidence type="ECO:0000256" key="5">
    <source>
        <dbReference type="ARBA" id="ARBA00023136"/>
    </source>
</evidence>
<dbReference type="PANTHER" id="PTHR12778:SF10">
    <property type="entry name" value="MAJOR FACILITATOR SUPERFAMILY DOMAIN-CONTAINING PROTEIN 3"/>
    <property type="match status" value="1"/>
</dbReference>
<evidence type="ECO:0000256" key="1">
    <source>
        <dbReference type="ARBA" id="ARBA00004141"/>
    </source>
</evidence>
<evidence type="ECO:0000313" key="7">
    <source>
        <dbReference type="EMBL" id="RVU44402.1"/>
    </source>
</evidence>
<evidence type="ECO:0000256" key="3">
    <source>
        <dbReference type="ARBA" id="ARBA00022692"/>
    </source>
</evidence>
<feature type="transmembrane region" description="Helical" evidence="6">
    <location>
        <begin position="180"/>
        <end position="198"/>
    </location>
</feature>
<dbReference type="EMBL" id="SACR01000005">
    <property type="protein sequence ID" value="RVU44402.1"/>
    <property type="molecule type" value="Genomic_DNA"/>
</dbReference>
<feature type="transmembrane region" description="Helical" evidence="6">
    <location>
        <begin position="283"/>
        <end position="307"/>
    </location>
</feature>
<organism evidence="7 8">
    <name type="scientific">Rubrivivax rivuli</name>
    <dbReference type="NCBI Taxonomy" id="1862385"/>
    <lineage>
        <taxon>Bacteria</taxon>
        <taxon>Pseudomonadati</taxon>
        <taxon>Pseudomonadota</taxon>
        <taxon>Betaproteobacteria</taxon>
        <taxon>Burkholderiales</taxon>
        <taxon>Sphaerotilaceae</taxon>
        <taxon>Rubrivivax</taxon>
    </lineage>
</organism>
<accession>A0A437RCA9</accession>
<feature type="transmembrane region" description="Helical" evidence="6">
    <location>
        <begin position="406"/>
        <end position="424"/>
    </location>
</feature>
<reference evidence="7 8" key="1">
    <citation type="submission" date="2019-01" db="EMBL/GenBank/DDBJ databases">
        <authorList>
            <person name="Chen W.-M."/>
        </authorList>
    </citation>
    <scope>NUCLEOTIDE SEQUENCE [LARGE SCALE GENOMIC DNA]</scope>
    <source>
        <strain evidence="7 8">KYPY4</strain>
    </source>
</reference>
<keyword evidence="5 6" id="KW-0472">Membrane</keyword>
<evidence type="ECO:0000313" key="8">
    <source>
        <dbReference type="Proteomes" id="UP000285575"/>
    </source>
</evidence>
<evidence type="ECO:0000256" key="4">
    <source>
        <dbReference type="ARBA" id="ARBA00022989"/>
    </source>
</evidence>
<dbReference type="Gene3D" id="1.20.1250.20">
    <property type="entry name" value="MFS general substrate transporter like domains"/>
    <property type="match status" value="2"/>
</dbReference>
<dbReference type="PANTHER" id="PTHR12778">
    <property type="entry name" value="SOLUTE CARRIER FAMILY 33 ACETYL-COA TRANSPORTER -RELATED"/>
    <property type="match status" value="1"/>
</dbReference>
<feature type="transmembrane region" description="Helical" evidence="6">
    <location>
        <begin position="314"/>
        <end position="331"/>
    </location>
</feature>
<keyword evidence="2" id="KW-0813">Transport</keyword>
<keyword evidence="4 6" id="KW-1133">Transmembrane helix</keyword>
<dbReference type="SUPFAM" id="SSF103473">
    <property type="entry name" value="MFS general substrate transporter"/>
    <property type="match status" value="1"/>
</dbReference>
<dbReference type="AlphaFoldDB" id="A0A437RCA9"/>
<protein>
    <submittedName>
        <fullName evidence="7">MFS transporter</fullName>
    </submittedName>
</protein>
<feature type="transmembrane region" description="Helical" evidence="6">
    <location>
        <begin position="23"/>
        <end position="41"/>
    </location>
</feature>
<feature type="transmembrane region" description="Helical" evidence="6">
    <location>
        <begin position="337"/>
        <end position="362"/>
    </location>
</feature>
<feature type="transmembrane region" description="Helical" evidence="6">
    <location>
        <begin position="228"/>
        <end position="251"/>
    </location>
</feature>
<dbReference type="GO" id="GO:0016020">
    <property type="term" value="C:membrane"/>
    <property type="evidence" value="ECO:0007669"/>
    <property type="project" value="UniProtKB-SubCell"/>
</dbReference>
<feature type="transmembrane region" description="Helical" evidence="6">
    <location>
        <begin position="53"/>
        <end position="70"/>
    </location>
</feature>
<evidence type="ECO:0000256" key="2">
    <source>
        <dbReference type="ARBA" id="ARBA00022448"/>
    </source>
</evidence>
<evidence type="ECO:0000256" key="6">
    <source>
        <dbReference type="SAM" id="Phobius"/>
    </source>
</evidence>
<dbReference type="InterPro" id="IPR004752">
    <property type="entry name" value="AmpG_permease/AT-1"/>
</dbReference>
<proteinExistence type="predicted"/>
<comment type="caution">
    <text evidence="7">The sequence shown here is derived from an EMBL/GenBank/DDBJ whole genome shotgun (WGS) entry which is preliminary data.</text>
</comment>
<dbReference type="Proteomes" id="UP000285575">
    <property type="component" value="Unassembled WGS sequence"/>
</dbReference>
<dbReference type="RefSeq" id="WP_128229948.1">
    <property type="nucleotide sequence ID" value="NZ_SACR01000005.1"/>
</dbReference>
<name>A0A437RCA9_9BURK</name>
<comment type="subcellular location">
    <subcellularLocation>
        <location evidence="1">Membrane</location>
        <topology evidence="1">Multi-pass membrane protein</topology>
    </subcellularLocation>
</comment>
<dbReference type="OrthoDB" id="9787815at2"/>
<keyword evidence="3 6" id="KW-0812">Transmembrane</keyword>
<dbReference type="InterPro" id="IPR036259">
    <property type="entry name" value="MFS_trans_sf"/>
</dbReference>
<feature type="transmembrane region" description="Helical" evidence="6">
    <location>
        <begin position="374"/>
        <end position="394"/>
    </location>
</feature>